<dbReference type="SUPFAM" id="SSF54285">
    <property type="entry name" value="MoaD/ThiS"/>
    <property type="match status" value="1"/>
</dbReference>
<protein>
    <recommendedName>
        <fullName evidence="3">Molybdopterin synthase sulfur carrier subunit</fullName>
    </recommendedName>
</protein>
<dbReference type="Pfam" id="PF02597">
    <property type="entry name" value="ThiS"/>
    <property type="match status" value="1"/>
</dbReference>
<comment type="caution">
    <text evidence="4">The sequence shown here is derived from an EMBL/GenBank/DDBJ whole genome shotgun (WGS) entry which is preliminary data.</text>
</comment>
<evidence type="ECO:0000256" key="1">
    <source>
        <dbReference type="ARBA" id="ARBA00022741"/>
    </source>
</evidence>
<dbReference type="EMBL" id="NTMR01000019">
    <property type="protein sequence ID" value="PBK03469.1"/>
    <property type="molecule type" value="Genomic_DNA"/>
</dbReference>
<evidence type="ECO:0000256" key="3">
    <source>
        <dbReference type="ARBA" id="ARBA00024247"/>
    </source>
</evidence>
<dbReference type="GO" id="GO:0000166">
    <property type="term" value="F:nucleotide binding"/>
    <property type="evidence" value="ECO:0007669"/>
    <property type="project" value="UniProtKB-KW"/>
</dbReference>
<comment type="similarity">
    <text evidence="2">Belongs to the MoaD family.</text>
</comment>
<accession>A0A2A3MF74</accession>
<dbReference type="Proteomes" id="UP000242313">
    <property type="component" value="Unassembled WGS sequence"/>
</dbReference>
<reference evidence="4 5" key="1">
    <citation type="submission" date="2017-09" db="EMBL/GenBank/DDBJ databases">
        <title>Pseudomonas abyssi sp. nov. isolated from Abyssopelagic Water.</title>
        <authorList>
            <person name="Wei Y."/>
        </authorList>
    </citation>
    <scope>NUCLEOTIDE SEQUENCE [LARGE SCALE GENOMIC DNA]</scope>
    <source>
        <strain evidence="4 5">MT5</strain>
    </source>
</reference>
<evidence type="ECO:0000256" key="2">
    <source>
        <dbReference type="ARBA" id="ARBA00024200"/>
    </source>
</evidence>
<keyword evidence="1" id="KW-0547">Nucleotide-binding</keyword>
<evidence type="ECO:0000313" key="4">
    <source>
        <dbReference type="EMBL" id="PBK03469.1"/>
    </source>
</evidence>
<dbReference type="PANTHER" id="PTHR33359:SF1">
    <property type="entry name" value="MOLYBDOPTERIN SYNTHASE SULFUR CARRIER SUBUNIT"/>
    <property type="match status" value="1"/>
</dbReference>
<dbReference type="GO" id="GO:0006777">
    <property type="term" value="P:Mo-molybdopterin cofactor biosynthetic process"/>
    <property type="evidence" value="ECO:0007669"/>
    <property type="project" value="InterPro"/>
</dbReference>
<dbReference type="AlphaFoldDB" id="A0A2A3MF74"/>
<sequence length="82" mass="9403">MLEVHYFASLRERFGREHEQLDWNPEMTNLDAVRRHLLQRGGEWTALAARNLMCARNRELCSLQTAISDGDEVAFFPPVTGG</sequence>
<dbReference type="NCBIfam" id="TIGR01682">
    <property type="entry name" value="moaD"/>
    <property type="match status" value="1"/>
</dbReference>
<dbReference type="InterPro" id="IPR016155">
    <property type="entry name" value="Mopterin_synth/thiamin_S_b"/>
</dbReference>
<dbReference type="InterPro" id="IPR044672">
    <property type="entry name" value="MOCS2A"/>
</dbReference>
<proteinExistence type="inferred from homology"/>
<dbReference type="GO" id="GO:1990133">
    <property type="term" value="C:molybdopterin adenylyltransferase complex"/>
    <property type="evidence" value="ECO:0007669"/>
    <property type="project" value="TreeGrafter"/>
</dbReference>
<name>A0A2A3MF74_9PSED</name>
<keyword evidence="5" id="KW-1185">Reference proteome</keyword>
<organism evidence="4 5">
    <name type="scientific">Pseudomonas abyssi</name>
    <dbReference type="NCBI Taxonomy" id="170540"/>
    <lineage>
        <taxon>Bacteria</taxon>
        <taxon>Pseudomonadati</taxon>
        <taxon>Pseudomonadota</taxon>
        <taxon>Gammaproteobacteria</taxon>
        <taxon>Pseudomonadales</taxon>
        <taxon>Pseudomonadaceae</taxon>
        <taxon>Pseudomonas</taxon>
    </lineage>
</organism>
<dbReference type="PANTHER" id="PTHR33359">
    <property type="entry name" value="MOLYBDOPTERIN SYNTHASE SULFUR CARRIER SUBUNIT"/>
    <property type="match status" value="1"/>
</dbReference>
<evidence type="ECO:0000313" key="5">
    <source>
        <dbReference type="Proteomes" id="UP000242313"/>
    </source>
</evidence>
<dbReference type="CDD" id="cd00754">
    <property type="entry name" value="Ubl_MoaD"/>
    <property type="match status" value="1"/>
</dbReference>
<dbReference type="InterPro" id="IPR012675">
    <property type="entry name" value="Beta-grasp_dom_sf"/>
</dbReference>
<gene>
    <name evidence="4" type="primary">moaD</name>
    <name evidence="4" type="ORF">CNQ84_14480</name>
</gene>
<dbReference type="Gene3D" id="3.10.20.30">
    <property type="match status" value="1"/>
</dbReference>
<dbReference type="InterPro" id="IPR003749">
    <property type="entry name" value="ThiS/MoaD-like"/>
</dbReference>
<dbReference type="RefSeq" id="WP_096005553.1">
    <property type="nucleotide sequence ID" value="NZ_NTMR01000019.1"/>
</dbReference>